<dbReference type="Gene3D" id="3.30.70.270">
    <property type="match status" value="1"/>
</dbReference>
<feature type="domain" description="GGDEF" evidence="1">
    <location>
        <begin position="212"/>
        <end position="346"/>
    </location>
</feature>
<name>A0ABW3IJN8_9RHOB</name>
<organism evidence="2 3">
    <name type="scientific">Tropicimonas aquimaris</name>
    <dbReference type="NCBI Taxonomy" id="914152"/>
    <lineage>
        <taxon>Bacteria</taxon>
        <taxon>Pseudomonadati</taxon>
        <taxon>Pseudomonadota</taxon>
        <taxon>Alphaproteobacteria</taxon>
        <taxon>Rhodobacterales</taxon>
        <taxon>Roseobacteraceae</taxon>
        <taxon>Tropicimonas</taxon>
    </lineage>
</organism>
<evidence type="ECO:0000313" key="2">
    <source>
        <dbReference type="EMBL" id="MFD0978307.1"/>
    </source>
</evidence>
<comment type="caution">
    <text evidence="2">The sequence shown here is derived from an EMBL/GenBank/DDBJ whole genome shotgun (WGS) entry which is preliminary data.</text>
</comment>
<keyword evidence="3" id="KW-1185">Reference proteome</keyword>
<dbReference type="PROSITE" id="PS50887">
    <property type="entry name" value="GGDEF"/>
    <property type="match status" value="1"/>
</dbReference>
<dbReference type="InterPro" id="IPR000160">
    <property type="entry name" value="GGDEF_dom"/>
</dbReference>
<dbReference type="InterPro" id="IPR052163">
    <property type="entry name" value="DGC-Regulatory_Protein"/>
</dbReference>
<dbReference type="PANTHER" id="PTHR46663:SF4">
    <property type="entry name" value="DIGUANYLATE CYCLASE DGCT-RELATED"/>
    <property type="match status" value="1"/>
</dbReference>
<dbReference type="Pfam" id="PF00990">
    <property type="entry name" value="GGDEF"/>
    <property type="match status" value="1"/>
</dbReference>
<dbReference type="SUPFAM" id="SSF55073">
    <property type="entry name" value="Nucleotide cyclase"/>
    <property type="match status" value="1"/>
</dbReference>
<dbReference type="EMBL" id="JBHTJT010000005">
    <property type="protein sequence ID" value="MFD0978307.1"/>
    <property type="molecule type" value="Genomic_DNA"/>
</dbReference>
<protein>
    <submittedName>
        <fullName evidence="2">GGDEF domain-containing protein</fullName>
    </submittedName>
</protein>
<evidence type="ECO:0000259" key="1">
    <source>
        <dbReference type="PROSITE" id="PS50887"/>
    </source>
</evidence>
<sequence length="354" mass="38263">MNVGARVNLETCQPQTCNPDLLRKLNLLDMEALSAFMPMHLVVANDGRILRAGPTLLKLRPEGGLIGGMFFDVFEMRRPRGVTHIALLPVQDGGRFLVIFREGVRSHFKALAANLSCGRGVLVNLSFGISVVDAVEAYDLSSRDFAATDLAVEMLYLFEAKSAAMSESKMLNQRLQGAKVAAEEQAFTDTLTGLKNRRALGHVLDRFEATGVPFGLMQVDLDYFKQVNDRFGHAAGDEVLQVVARILVSETRDCDTVARVGGDEFVLVFQRLVDTEVLQTIAHRIISRLEEPVPYGGDACRISCSIGIATSVSHPGVGADSLLDEADKALYASKHAGRGRCMLANPDAGSAAGA</sequence>
<dbReference type="NCBIfam" id="TIGR00254">
    <property type="entry name" value="GGDEF"/>
    <property type="match status" value="1"/>
</dbReference>
<dbReference type="Gene3D" id="3.30.450.260">
    <property type="entry name" value="Haem NO binding associated domain"/>
    <property type="match status" value="1"/>
</dbReference>
<accession>A0ABW3IJN8</accession>
<dbReference type="InterPro" id="IPR042463">
    <property type="entry name" value="HNOB_dom_associated_sf"/>
</dbReference>
<proteinExistence type="predicted"/>
<dbReference type="CDD" id="cd01949">
    <property type="entry name" value="GGDEF"/>
    <property type="match status" value="1"/>
</dbReference>
<reference evidence="3" key="1">
    <citation type="journal article" date="2019" name="Int. J. Syst. Evol. Microbiol.">
        <title>The Global Catalogue of Microorganisms (GCM) 10K type strain sequencing project: providing services to taxonomists for standard genome sequencing and annotation.</title>
        <authorList>
            <consortium name="The Broad Institute Genomics Platform"/>
            <consortium name="The Broad Institute Genome Sequencing Center for Infectious Disease"/>
            <person name="Wu L."/>
            <person name="Ma J."/>
        </authorList>
    </citation>
    <scope>NUCLEOTIDE SEQUENCE [LARGE SCALE GENOMIC DNA]</scope>
    <source>
        <strain evidence="3">CCUG 60524</strain>
    </source>
</reference>
<dbReference type="InterPro" id="IPR043128">
    <property type="entry name" value="Rev_trsase/Diguanyl_cyclase"/>
</dbReference>
<dbReference type="PANTHER" id="PTHR46663">
    <property type="entry name" value="DIGUANYLATE CYCLASE DGCT-RELATED"/>
    <property type="match status" value="1"/>
</dbReference>
<evidence type="ECO:0000313" key="3">
    <source>
        <dbReference type="Proteomes" id="UP001597108"/>
    </source>
</evidence>
<dbReference type="InterPro" id="IPR029787">
    <property type="entry name" value="Nucleotide_cyclase"/>
</dbReference>
<gene>
    <name evidence="2" type="ORF">ACFQ2S_01470</name>
</gene>
<dbReference type="Proteomes" id="UP001597108">
    <property type="component" value="Unassembled WGS sequence"/>
</dbReference>
<dbReference type="SMART" id="SM00267">
    <property type="entry name" value="GGDEF"/>
    <property type="match status" value="1"/>
</dbReference>
<dbReference type="RefSeq" id="WP_386072110.1">
    <property type="nucleotide sequence ID" value="NZ_JBHTJT010000005.1"/>
</dbReference>